<comment type="subcellular location">
    <subcellularLocation>
        <location evidence="2">Secreted</location>
        <location evidence="2">Cell wall</location>
    </subcellularLocation>
    <subcellularLocation>
        <location evidence="3">Secreted</location>
        <location evidence="3">Extracellular space</location>
        <location evidence="3">Extracellular matrix</location>
    </subcellularLocation>
</comment>
<dbReference type="PANTHER" id="PTHR11552">
    <property type="entry name" value="GLUCOSE-METHANOL-CHOLINE GMC OXIDOREDUCTASE"/>
    <property type="match status" value="1"/>
</dbReference>
<comment type="subunit">
    <text evidence="5">Homodimer.</text>
</comment>
<dbReference type="InterPro" id="IPR007867">
    <property type="entry name" value="GMC_OxRtase_C"/>
</dbReference>
<dbReference type="GeneID" id="37116942"/>
<dbReference type="SUPFAM" id="SSF51905">
    <property type="entry name" value="FAD/NAD(P)-binding domain"/>
    <property type="match status" value="1"/>
</dbReference>
<dbReference type="EC" id="1.1.3.4" evidence="12"/>
<evidence type="ECO:0000256" key="8">
    <source>
        <dbReference type="ARBA" id="ARBA00022630"/>
    </source>
</evidence>
<evidence type="ECO:0000256" key="10">
    <source>
        <dbReference type="ARBA" id="ARBA00023002"/>
    </source>
</evidence>
<dbReference type="SUPFAM" id="SSF54373">
    <property type="entry name" value="FAD-linked reductases, C-terminal domain"/>
    <property type="match status" value="1"/>
</dbReference>
<dbReference type="Pfam" id="PF05199">
    <property type="entry name" value="GMC_oxred_C"/>
    <property type="match status" value="1"/>
</dbReference>
<dbReference type="GO" id="GO:0046562">
    <property type="term" value="F:beta-D-glucose oxidase activity"/>
    <property type="evidence" value="ECO:0007669"/>
    <property type="project" value="UniProtKB-EC"/>
</dbReference>
<dbReference type="OrthoDB" id="269227at2759"/>
<dbReference type="InterPro" id="IPR027424">
    <property type="entry name" value="Glucose_Oxidase_domain_2"/>
</dbReference>
<dbReference type="InterPro" id="IPR036188">
    <property type="entry name" value="FAD/NAD-bd_sf"/>
</dbReference>
<evidence type="ECO:0000256" key="6">
    <source>
        <dbReference type="ARBA" id="ARBA00022512"/>
    </source>
</evidence>
<organism evidence="16 17">
    <name type="scientific">Aspergillus sclerotioniger CBS 115572</name>
    <dbReference type="NCBI Taxonomy" id="1450535"/>
    <lineage>
        <taxon>Eukaryota</taxon>
        <taxon>Fungi</taxon>
        <taxon>Dikarya</taxon>
        <taxon>Ascomycota</taxon>
        <taxon>Pezizomycotina</taxon>
        <taxon>Eurotiomycetes</taxon>
        <taxon>Eurotiomycetidae</taxon>
        <taxon>Eurotiales</taxon>
        <taxon>Aspergillaceae</taxon>
        <taxon>Aspergillus</taxon>
        <taxon>Aspergillus subgen. Circumdati</taxon>
    </lineage>
</organism>
<comment type="catalytic activity">
    <reaction evidence="11">
        <text>beta-D-glucose + O2 = D-glucono-1,5-lactone + H2O2</text>
        <dbReference type="Rhea" id="RHEA:11428"/>
        <dbReference type="ChEBI" id="CHEBI:15379"/>
        <dbReference type="ChEBI" id="CHEBI:15903"/>
        <dbReference type="ChEBI" id="CHEBI:16217"/>
        <dbReference type="ChEBI" id="CHEBI:16240"/>
        <dbReference type="EC" id="1.1.3.4"/>
    </reaction>
    <physiologicalReaction direction="left-to-right" evidence="11">
        <dbReference type="Rhea" id="RHEA:11429"/>
    </physiologicalReaction>
</comment>
<evidence type="ECO:0000259" key="15">
    <source>
        <dbReference type="Pfam" id="PF05199"/>
    </source>
</evidence>
<dbReference type="RefSeq" id="XP_025461497.1">
    <property type="nucleotide sequence ID" value="XM_025614799.1"/>
</dbReference>
<feature type="binding site" evidence="13">
    <location>
        <begin position="464"/>
        <end position="465"/>
    </location>
    <ligand>
        <name>FAD</name>
        <dbReference type="ChEBI" id="CHEBI:57692"/>
    </ligand>
</feature>
<dbReference type="AlphaFoldDB" id="A0A317V0G8"/>
<dbReference type="Gene3D" id="3.50.50.60">
    <property type="entry name" value="FAD/NAD(P)-binding domain"/>
    <property type="match status" value="2"/>
</dbReference>
<sequence>MSVTEADIVGLIIVLEAELWPALVATDSDCGQHVPLPHGRMLGGTSAMNGMAFIANSRANVDTWGALGNEGWNWATFSPYYRKISLTLSSEEKIKELGLEYVDPKLNGIDGPLQALGLGYPMSSDPFSGDGLGGYTNAAAIDPARSFSANAYYLPAKGHPNLHVVSEALGDTEFTVKALREVIISVGIFNSPKVLELSGIGSLDTLEKFNTPVVVDNPNVGENLQDHPLPGVIFEVQVFINTKDNLMRNYSSTLLPLSDFSKPDTGSEDLATILAATVPDSSSADFAAFIRSILQNPREATGGYFTYPARRNSKGSSFPENYITICSFLLYPLSRGICHVSSADPAKPPIVDPRYLSHPADLEMSARHTRFIDAIASSQPLACMLKPGGKRSPGVPDDLRTASLDEVKDYVKSAGRSTYHATSTCAMLPREEGGVVDSRLRVWGTKGLRVVDASVIPIAPKANPQTMVYALAERAVDLIKEDLAGK</sequence>
<dbReference type="Proteomes" id="UP000246702">
    <property type="component" value="Unassembled WGS sequence"/>
</dbReference>
<evidence type="ECO:0000256" key="1">
    <source>
        <dbReference type="ARBA" id="ARBA00001974"/>
    </source>
</evidence>
<evidence type="ECO:0000256" key="12">
    <source>
        <dbReference type="ARBA" id="ARBA00049722"/>
    </source>
</evidence>
<feature type="binding site" evidence="13">
    <location>
        <position position="45"/>
    </location>
    <ligand>
        <name>FAD</name>
        <dbReference type="ChEBI" id="CHEBI:57692"/>
    </ligand>
</feature>
<comment type="similarity">
    <text evidence="4">Belongs to the GMC oxidoreductase family.</text>
</comment>
<evidence type="ECO:0000313" key="16">
    <source>
        <dbReference type="EMBL" id="PWY65670.1"/>
    </source>
</evidence>
<proteinExistence type="inferred from homology"/>
<keyword evidence="10" id="KW-0560">Oxidoreductase</keyword>
<evidence type="ECO:0000256" key="3">
    <source>
        <dbReference type="ARBA" id="ARBA00004498"/>
    </source>
</evidence>
<protein>
    <recommendedName>
        <fullName evidence="12">glucose oxidase</fullName>
        <ecNumber evidence="12">1.1.3.4</ecNumber>
    </recommendedName>
</protein>
<evidence type="ECO:0000256" key="5">
    <source>
        <dbReference type="ARBA" id="ARBA00011738"/>
    </source>
</evidence>
<evidence type="ECO:0000256" key="9">
    <source>
        <dbReference type="ARBA" id="ARBA00022827"/>
    </source>
</evidence>
<dbReference type="STRING" id="1450535.A0A317V0G8"/>
<evidence type="ECO:0000256" key="7">
    <source>
        <dbReference type="ARBA" id="ARBA00022530"/>
    </source>
</evidence>
<accession>A0A317V0G8</accession>
<evidence type="ECO:0000313" key="17">
    <source>
        <dbReference type="Proteomes" id="UP000246702"/>
    </source>
</evidence>
<evidence type="ECO:0000256" key="2">
    <source>
        <dbReference type="ARBA" id="ARBA00004191"/>
    </source>
</evidence>
<keyword evidence="9 13" id="KW-0274">FAD</keyword>
<feature type="domain" description="Glucose-methanol-choline oxidoreductase C-terminal" evidence="15">
    <location>
        <begin position="332"/>
        <end position="472"/>
    </location>
</feature>
<name>A0A317V0G8_9EURO</name>
<feature type="domain" description="Glucose-methanol-choline oxidoreductase N-terminal" evidence="14">
    <location>
        <begin position="172"/>
        <end position="228"/>
    </location>
</feature>
<feature type="domain" description="Glucose-methanol-choline oxidoreductase N-terminal" evidence="14">
    <location>
        <begin position="31"/>
        <end position="167"/>
    </location>
</feature>
<dbReference type="InterPro" id="IPR000172">
    <property type="entry name" value="GMC_OxRdtase_N"/>
</dbReference>
<dbReference type="Pfam" id="PF00732">
    <property type="entry name" value="GMC_oxred_N"/>
    <property type="match status" value="2"/>
</dbReference>
<comment type="cofactor">
    <cofactor evidence="1 13">
        <name>FAD</name>
        <dbReference type="ChEBI" id="CHEBI:57692"/>
    </cofactor>
</comment>
<dbReference type="InterPro" id="IPR012132">
    <property type="entry name" value="GMC_OxRdtase"/>
</dbReference>
<evidence type="ECO:0000259" key="14">
    <source>
        <dbReference type="Pfam" id="PF00732"/>
    </source>
</evidence>
<dbReference type="GO" id="GO:0050660">
    <property type="term" value="F:flavin adenine dinucleotide binding"/>
    <property type="evidence" value="ECO:0007669"/>
    <property type="project" value="InterPro"/>
</dbReference>
<keyword evidence="6" id="KW-0134">Cell wall</keyword>
<dbReference type="PIRSF" id="PIRSF000137">
    <property type="entry name" value="Alcohol_oxidase"/>
    <property type="match status" value="1"/>
</dbReference>
<evidence type="ECO:0000256" key="13">
    <source>
        <dbReference type="PIRSR" id="PIRSR000137-2"/>
    </source>
</evidence>
<keyword evidence="7" id="KW-0272">Extracellular matrix</keyword>
<comment type="caution">
    <text evidence="16">The sequence shown here is derived from an EMBL/GenBank/DDBJ whole genome shotgun (WGS) entry which is preliminary data.</text>
</comment>
<evidence type="ECO:0000256" key="4">
    <source>
        <dbReference type="ARBA" id="ARBA00010790"/>
    </source>
</evidence>
<dbReference type="PANTHER" id="PTHR11552:SF210">
    <property type="entry name" value="GLUCOSE-METHANOL-CHOLINE OXIDOREDUCTASE N-TERMINAL DOMAIN-CONTAINING PROTEIN-RELATED"/>
    <property type="match status" value="1"/>
</dbReference>
<reference evidence="16 17" key="1">
    <citation type="submission" date="2016-12" db="EMBL/GenBank/DDBJ databases">
        <title>The genomes of Aspergillus section Nigri reveals drivers in fungal speciation.</title>
        <authorList>
            <consortium name="DOE Joint Genome Institute"/>
            <person name="Vesth T.C."/>
            <person name="Nybo J."/>
            <person name="Theobald S."/>
            <person name="Brandl J."/>
            <person name="Frisvad J.C."/>
            <person name="Nielsen K.F."/>
            <person name="Lyhne E.K."/>
            <person name="Kogle M.E."/>
            <person name="Kuo A."/>
            <person name="Riley R."/>
            <person name="Clum A."/>
            <person name="Nolan M."/>
            <person name="Lipzen A."/>
            <person name="Salamov A."/>
            <person name="Henrissat B."/>
            <person name="Wiebenga A."/>
            <person name="De Vries R.P."/>
            <person name="Grigoriev I.V."/>
            <person name="Mortensen U.H."/>
            <person name="Andersen M.R."/>
            <person name="Baker S.E."/>
        </authorList>
    </citation>
    <scope>NUCLEOTIDE SEQUENCE [LARGE SCALE GENOMIC DNA]</scope>
    <source>
        <strain evidence="16 17">CBS 115572</strain>
    </source>
</reference>
<dbReference type="EMBL" id="MSFK01000056">
    <property type="protein sequence ID" value="PWY65670.1"/>
    <property type="molecule type" value="Genomic_DNA"/>
</dbReference>
<dbReference type="Gene3D" id="3.30.560.10">
    <property type="entry name" value="Glucose Oxidase, domain 3"/>
    <property type="match status" value="2"/>
</dbReference>
<keyword evidence="8" id="KW-0285">Flavoprotein</keyword>
<dbReference type="Gene3D" id="4.10.450.10">
    <property type="entry name" value="Glucose Oxidase, domain 2"/>
    <property type="match status" value="1"/>
</dbReference>
<keyword evidence="7" id="KW-0964">Secreted</keyword>
<evidence type="ECO:0000256" key="11">
    <source>
        <dbReference type="ARBA" id="ARBA00049435"/>
    </source>
</evidence>
<keyword evidence="17" id="KW-1185">Reference proteome</keyword>
<gene>
    <name evidence="16" type="ORF">BO94DRAFT_570340</name>
</gene>